<gene>
    <name evidence="2" type="ORF">HMPREF1336_02018</name>
</gene>
<feature type="transmembrane region" description="Helical" evidence="1">
    <location>
        <begin position="56"/>
        <end position="79"/>
    </location>
</feature>
<accession>A0AAV3GK07</accession>
<keyword evidence="1" id="KW-1133">Transmembrane helix</keyword>
<dbReference type="EMBL" id="ALZR01000070">
    <property type="protein sequence ID" value="EJV16121.1"/>
    <property type="molecule type" value="Genomic_DNA"/>
</dbReference>
<name>A0AAV3GK07_ENTFL</name>
<keyword evidence="1" id="KW-0812">Transmembrane</keyword>
<organism evidence="2 3">
    <name type="scientific">Enterococcus faecalis ERV63</name>
    <dbReference type="NCBI Taxonomy" id="1134793"/>
    <lineage>
        <taxon>Bacteria</taxon>
        <taxon>Bacillati</taxon>
        <taxon>Bacillota</taxon>
        <taxon>Bacilli</taxon>
        <taxon>Lactobacillales</taxon>
        <taxon>Enterococcaceae</taxon>
        <taxon>Enterococcus</taxon>
    </lineage>
</organism>
<reference evidence="2 3" key="1">
    <citation type="submission" date="2012-04" db="EMBL/GenBank/DDBJ databases">
        <authorList>
            <person name="Weinstock G."/>
            <person name="Sodergren E."/>
            <person name="Lobos E.A."/>
            <person name="Fulton L."/>
            <person name="Fulton R."/>
            <person name="Courtney L."/>
            <person name="Fronick C."/>
            <person name="O'Laughlin M."/>
            <person name="Godfrey J."/>
            <person name="Wilson R.M."/>
            <person name="Miner T."/>
            <person name="Farmer C."/>
            <person name="Delehaunty K."/>
            <person name="Cordes M."/>
            <person name="Minx P."/>
            <person name="Tomlinson C."/>
            <person name="Chen J."/>
            <person name="Wollam A."/>
            <person name="Pepin K.H."/>
            <person name="Bhonagiri V."/>
            <person name="Zhang X."/>
            <person name="Suruliraj S."/>
            <person name="Warren W."/>
            <person name="Mitreva M."/>
            <person name="Mardis E.R."/>
            <person name="Wilson R.K."/>
        </authorList>
    </citation>
    <scope>NUCLEOTIDE SEQUENCE [LARGE SCALE GENOMIC DNA]</scope>
    <source>
        <strain evidence="2 3">ERV63</strain>
    </source>
</reference>
<dbReference type="Proteomes" id="UP000004117">
    <property type="component" value="Unassembled WGS sequence"/>
</dbReference>
<evidence type="ECO:0000313" key="2">
    <source>
        <dbReference type="EMBL" id="EJV16121.1"/>
    </source>
</evidence>
<feature type="transmembrane region" description="Helical" evidence="1">
    <location>
        <begin position="14"/>
        <end position="36"/>
    </location>
</feature>
<comment type="caution">
    <text evidence="2">The sequence shown here is derived from an EMBL/GenBank/DDBJ whole genome shotgun (WGS) entry which is preliminary data.</text>
</comment>
<feature type="non-terminal residue" evidence="2">
    <location>
        <position position="104"/>
    </location>
</feature>
<evidence type="ECO:0000256" key="1">
    <source>
        <dbReference type="SAM" id="Phobius"/>
    </source>
</evidence>
<evidence type="ECO:0000313" key="3">
    <source>
        <dbReference type="Proteomes" id="UP000004117"/>
    </source>
</evidence>
<proteinExistence type="predicted"/>
<dbReference type="AlphaFoldDB" id="A0AAV3GK07"/>
<protein>
    <submittedName>
        <fullName evidence="2">Uncharacterized protein</fullName>
    </submittedName>
</protein>
<keyword evidence="1" id="KW-0472">Membrane</keyword>
<sequence length="104" mass="12727">MYKEHRIRARDQHLVYHFILGWLIALLISWMGVFYFQEFRQFDISRVSLSTIETVWSMKELICLLGSLGFSGAMLLLYIHFFPDHWRSLWHRQKLARMILENHW</sequence>